<sequence>MCSSNFIRHLTNSKEEDSPTLHHHSDKENTKLNLGANYFSLDKAKESQRNENEEISEEISNRQEKLDQEALSIPTNMEKIEADIILITEDKFPWEVFTNW</sequence>
<comment type="caution">
    <text evidence="2">The sequence shown here is derived from an EMBL/GenBank/DDBJ whole genome shotgun (WGS) entry which is preliminary data.</text>
</comment>
<proteinExistence type="predicted"/>
<dbReference type="Proteomes" id="UP000765509">
    <property type="component" value="Unassembled WGS sequence"/>
</dbReference>
<dbReference type="AlphaFoldDB" id="A0A9Q3EH21"/>
<gene>
    <name evidence="2" type="ORF">O181_059637</name>
</gene>
<protein>
    <submittedName>
        <fullName evidence="2">Uncharacterized protein</fullName>
    </submittedName>
</protein>
<organism evidence="2 3">
    <name type="scientific">Austropuccinia psidii MF-1</name>
    <dbReference type="NCBI Taxonomy" id="1389203"/>
    <lineage>
        <taxon>Eukaryota</taxon>
        <taxon>Fungi</taxon>
        <taxon>Dikarya</taxon>
        <taxon>Basidiomycota</taxon>
        <taxon>Pucciniomycotina</taxon>
        <taxon>Pucciniomycetes</taxon>
        <taxon>Pucciniales</taxon>
        <taxon>Sphaerophragmiaceae</taxon>
        <taxon>Austropuccinia</taxon>
    </lineage>
</organism>
<name>A0A9Q3EH21_9BASI</name>
<feature type="compositionally biased region" description="Basic and acidic residues" evidence="1">
    <location>
        <begin position="42"/>
        <end position="52"/>
    </location>
</feature>
<evidence type="ECO:0000313" key="2">
    <source>
        <dbReference type="EMBL" id="MBW0519922.1"/>
    </source>
</evidence>
<feature type="compositionally biased region" description="Basic and acidic residues" evidence="1">
    <location>
        <begin position="12"/>
        <end position="30"/>
    </location>
</feature>
<evidence type="ECO:0000313" key="3">
    <source>
        <dbReference type="Proteomes" id="UP000765509"/>
    </source>
</evidence>
<dbReference type="EMBL" id="AVOT02027729">
    <property type="protein sequence ID" value="MBW0519922.1"/>
    <property type="molecule type" value="Genomic_DNA"/>
</dbReference>
<keyword evidence="3" id="KW-1185">Reference proteome</keyword>
<feature type="region of interest" description="Disordered" evidence="1">
    <location>
        <begin position="1"/>
        <end position="67"/>
    </location>
</feature>
<accession>A0A9Q3EH21</accession>
<evidence type="ECO:0000256" key="1">
    <source>
        <dbReference type="SAM" id="MobiDB-lite"/>
    </source>
</evidence>
<reference evidence="2" key="1">
    <citation type="submission" date="2021-03" db="EMBL/GenBank/DDBJ databases">
        <title>Draft genome sequence of rust myrtle Austropuccinia psidii MF-1, a brazilian biotype.</title>
        <authorList>
            <person name="Quecine M.C."/>
            <person name="Pachon D.M.R."/>
            <person name="Bonatelli M.L."/>
            <person name="Correr F.H."/>
            <person name="Franceschini L.M."/>
            <person name="Leite T.F."/>
            <person name="Margarido G.R.A."/>
            <person name="Almeida C.A."/>
            <person name="Ferrarezi J.A."/>
            <person name="Labate C.A."/>
        </authorList>
    </citation>
    <scope>NUCLEOTIDE SEQUENCE</scope>
    <source>
        <strain evidence="2">MF-1</strain>
    </source>
</reference>